<evidence type="ECO:0000256" key="1">
    <source>
        <dbReference type="SAM" id="MobiDB-lite"/>
    </source>
</evidence>
<dbReference type="Pfam" id="PF14811">
    <property type="entry name" value="TPD"/>
    <property type="match status" value="1"/>
</dbReference>
<feature type="compositionally biased region" description="Gly residues" evidence="1">
    <location>
        <begin position="443"/>
        <end position="477"/>
    </location>
</feature>
<reference evidence="2" key="1">
    <citation type="submission" date="2021-01" db="EMBL/GenBank/DDBJ databases">
        <authorList>
            <person name="Corre E."/>
            <person name="Pelletier E."/>
            <person name="Niang G."/>
            <person name="Scheremetjew M."/>
            <person name="Finn R."/>
            <person name="Kale V."/>
            <person name="Holt S."/>
            <person name="Cochrane G."/>
            <person name="Meng A."/>
            <person name="Brown T."/>
            <person name="Cohen L."/>
        </authorList>
    </citation>
    <scope>NUCLEOTIDE SEQUENCE</scope>
    <source>
        <strain evidence="2">SL-175</strain>
    </source>
</reference>
<evidence type="ECO:0008006" key="3">
    <source>
        <dbReference type="Google" id="ProtNLM"/>
    </source>
</evidence>
<dbReference type="EMBL" id="HBFC01014647">
    <property type="protein sequence ID" value="CAD8705924.1"/>
    <property type="molecule type" value="Transcribed_RNA"/>
</dbReference>
<feature type="compositionally biased region" description="Basic residues" evidence="1">
    <location>
        <begin position="496"/>
        <end position="512"/>
    </location>
</feature>
<feature type="region of interest" description="Disordered" evidence="1">
    <location>
        <begin position="303"/>
        <end position="532"/>
    </location>
</feature>
<dbReference type="InterPro" id="IPR029404">
    <property type="entry name" value="CDIN1"/>
</dbReference>
<sequence>MDTESWEWSEAKLMEAGVERAAAARLGSAGQAGWSRLQESQWPEARALGVPFDVASSLQRQLLTSEVIKTSWKCQNQLPGILSSFRREGVLKASKRFNLPPLKVFGACLRAERDWTHAQMQATLDDPEAHLSGHSLRQFHAARGADGVTKTLAQDQHIHVRSVAFEAAVETRLARFPVSFTTEEAQRASGTTPGTSTPDFLISSDCELVIGGSKVGWIEAKNFFGSALGYQGKKMRAQFEKCHALYGPGAVVFSLGAGESIRQILPPGVIVLDAPSPSISAGCQGVNPACNLLGKGATGMTPVLPPGLGNTNGRGGGGDRVGSGGRSGDKGGTRKTGKAECNGAQGNGGGNGATAGKDSCEKGKGEKRKGSGGDKSHAAKKSKPSLKAIGGGSGGLQLDERAPNGSSGNNGGSAGGGSGVSGRTNGVSNDGGGSSRCAHRSGRGGGPTRGGGSGHGGDSASGRGGSVGGGSGGGCGGRIATVVHSRPHGGIEKNAGKPRGRGRKQSAKKSWKRTGCGSDLHARFKSVRPVGD</sequence>
<evidence type="ECO:0000313" key="2">
    <source>
        <dbReference type="EMBL" id="CAD8705924.1"/>
    </source>
</evidence>
<protein>
    <recommendedName>
        <fullName evidence="3">CDAN1-interacting nuclease 1</fullName>
    </recommendedName>
</protein>
<proteinExistence type="predicted"/>
<name>A0A7S0X904_9CHLO</name>
<accession>A0A7S0X904</accession>
<feature type="compositionally biased region" description="Gly residues" evidence="1">
    <location>
        <begin position="408"/>
        <end position="420"/>
    </location>
</feature>
<organism evidence="2">
    <name type="scientific">Mantoniella antarctica</name>
    <dbReference type="NCBI Taxonomy" id="81844"/>
    <lineage>
        <taxon>Eukaryota</taxon>
        <taxon>Viridiplantae</taxon>
        <taxon>Chlorophyta</taxon>
        <taxon>Mamiellophyceae</taxon>
        <taxon>Mamiellales</taxon>
        <taxon>Mamiellaceae</taxon>
        <taxon>Mantoniella</taxon>
    </lineage>
</organism>
<dbReference type="AlphaFoldDB" id="A0A7S0X904"/>
<feature type="compositionally biased region" description="Basic and acidic residues" evidence="1">
    <location>
        <begin position="358"/>
        <end position="377"/>
    </location>
</feature>
<feature type="compositionally biased region" description="Gly residues" evidence="1">
    <location>
        <begin position="310"/>
        <end position="326"/>
    </location>
</feature>
<gene>
    <name evidence="2" type="ORF">MANT1106_LOCUS8607</name>
</gene>